<dbReference type="Proteomes" id="UP000051952">
    <property type="component" value="Unassembled WGS sequence"/>
</dbReference>
<keyword evidence="1" id="KW-0175">Coiled coil</keyword>
<protein>
    <submittedName>
        <fullName evidence="2">Uncharacterized protein</fullName>
    </submittedName>
</protein>
<dbReference type="VEuPathDB" id="TriTrypDB:BSAL_22715"/>
<organism evidence="2 3">
    <name type="scientific">Bodo saltans</name>
    <name type="common">Flagellated protozoan</name>
    <dbReference type="NCBI Taxonomy" id="75058"/>
    <lineage>
        <taxon>Eukaryota</taxon>
        <taxon>Discoba</taxon>
        <taxon>Euglenozoa</taxon>
        <taxon>Kinetoplastea</taxon>
        <taxon>Metakinetoplastina</taxon>
        <taxon>Eubodonida</taxon>
        <taxon>Bodonidae</taxon>
        <taxon>Bodo</taxon>
    </lineage>
</organism>
<evidence type="ECO:0000313" key="2">
    <source>
        <dbReference type="EMBL" id="CUG89681.1"/>
    </source>
</evidence>
<sequence>MSKHSSSYNTRNTECYSVHGPSDELALLRLELARLGEECTTSLEVAHSAQSEPVLPLVDAKIAAASHIRIHGEPISLRLELEHEERALANQLLREAFEANAASARNEHHAQENQMRDEINEDASAALSQHRARFIRETETLIAKLKRDSVVAAQRMKGIESLAHEKMIIAMDRPFLQQEELYAKEVRQLREVERREAEVQMRGRMTAEKRVILPDEEMSTAQPYLLSSFERFIPYGATRM</sequence>
<evidence type="ECO:0000256" key="1">
    <source>
        <dbReference type="SAM" id="Coils"/>
    </source>
</evidence>
<feature type="coiled-coil region" evidence="1">
    <location>
        <begin position="94"/>
        <end position="121"/>
    </location>
</feature>
<accession>A0A0S4JE86</accession>
<gene>
    <name evidence="2" type="ORF">BSAL_22715</name>
</gene>
<reference evidence="3" key="1">
    <citation type="submission" date="2015-09" db="EMBL/GenBank/DDBJ databases">
        <authorList>
            <consortium name="Pathogen Informatics"/>
        </authorList>
    </citation>
    <scope>NUCLEOTIDE SEQUENCE [LARGE SCALE GENOMIC DNA]</scope>
    <source>
        <strain evidence="3">Lake Konstanz</strain>
    </source>
</reference>
<keyword evidence="3" id="KW-1185">Reference proteome</keyword>
<name>A0A0S4JE86_BODSA</name>
<proteinExistence type="predicted"/>
<dbReference type="EMBL" id="CYKH01001759">
    <property type="protein sequence ID" value="CUG89681.1"/>
    <property type="molecule type" value="Genomic_DNA"/>
</dbReference>
<dbReference type="AlphaFoldDB" id="A0A0S4JE86"/>
<evidence type="ECO:0000313" key="3">
    <source>
        <dbReference type="Proteomes" id="UP000051952"/>
    </source>
</evidence>